<keyword evidence="9" id="KW-0325">Glycoprotein</keyword>
<keyword evidence="11" id="KW-1185">Reference proteome</keyword>
<name>A0AA88KTI6_ARTSF</name>
<sequence>MEAHSNLLAWLYSRIIDIDAKSGFLHWDMFNGLITSNQIDFEILVQETWNKTWVTRLKKLTHTHLKLERALHITTLRDPVDAFESLFHHLELAQFYNVSSFAEFVLKCNSTECPGRGRKHGLWGRNQLSYSLGLEEKYFDDMKMIEQFSKEIEEQFDLVMIAEYFEESLIVLKNMLNVPLIHVISAKVNARHNDSKHVVTTQERSILSNWLKADIHLYQLFRR</sequence>
<keyword evidence="7" id="KW-0333">Golgi apparatus</keyword>
<dbReference type="Gene3D" id="3.40.50.300">
    <property type="entry name" value="P-loop containing nucleotide triphosphate hydrolases"/>
    <property type="match status" value="1"/>
</dbReference>
<comment type="similarity">
    <text evidence="2">Belongs to the galactose-3-O-sulfotransferase family.</text>
</comment>
<dbReference type="Proteomes" id="UP001187531">
    <property type="component" value="Unassembled WGS sequence"/>
</dbReference>
<organism evidence="10 11">
    <name type="scientific">Artemia franciscana</name>
    <name type="common">Brine shrimp</name>
    <name type="synonym">Artemia sanfranciscana</name>
    <dbReference type="NCBI Taxonomy" id="6661"/>
    <lineage>
        <taxon>Eukaryota</taxon>
        <taxon>Metazoa</taxon>
        <taxon>Ecdysozoa</taxon>
        <taxon>Arthropoda</taxon>
        <taxon>Crustacea</taxon>
        <taxon>Branchiopoda</taxon>
        <taxon>Anostraca</taxon>
        <taxon>Artemiidae</taxon>
        <taxon>Artemia</taxon>
    </lineage>
</organism>
<evidence type="ECO:0000256" key="6">
    <source>
        <dbReference type="ARBA" id="ARBA00022989"/>
    </source>
</evidence>
<accession>A0AA88KTI6</accession>
<evidence type="ECO:0000256" key="1">
    <source>
        <dbReference type="ARBA" id="ARBA00004323"/>
    </source>
</evidence>
<evidence type="ECO:0000256" key="8">
    <source>
        <dbReference type="ARBA" id="ARBA00023136"/>
    </source>
</evidence>
<evidence type="ECO:0000256" key="2">
    <source>
        <dbReference type="ARBA" id="ARBA00008124"/>
    </source>
</evidence>
<dbReference type="GO" id="GO:0000139">
    <property type="term" value="C:Golgi membrane"/>
    <property type="evidence" value="ECO:0007669"/>
    <property type="project" value="UniProtKB-SubCell"/>
</dbReference>
<dbReference type="InterPro" id="IPR009729">
    <property type="entry name" value="Gal-3-0_sulfotransfrase"/>
</dbReference>
<dbReference type="PANTHER" id="PTHR14647">
    <property type="entry name" value="GALACTOSE-3-O-SULFOTRANSFERASE"/>
    <property type="match status" value="1"/>
</dbReference>
<keyword evidence="5" id="KW-0735">Signal-anchor</keyword>
<proteinExistence type="inferred from homology"/>
<reference evidence="10" key="1">
    <citation type="submission" date="2023-07" db="EMBL/GenBank/DDBJ databases">
        <title>Chromosome-level genome assembly of Artemia franciscana.</title>
        <authorList>
            <person name="Jo E."/>
        </authorList>
    </citation>
    <scope>NUCLEOTIDE SEQUENCE</scope>
    <source>
        <tissue evidence="10">Whole body</tissue>
    </source>
</reference>
<protein>
    <submittedName>
        <fullName evidence="10">Uncharacterized protein</fullName>
    </submittedName>
</protein>
<dbReference type="GO" id="GO:0009247">
    <property type="term" value="P:glycolipid biosynthetic process"/>
    <property type="evidence" value="ECO:0007669"/>
    <property type="project" value="InterPro"/>
</dbReference>
<keyword evidence="3" id="KW-0808">Transferase</keyword>
<dbReference type="Pfam" id="PF06990">
    <property type="entry name" value="Gal-3-0_sulfotr"/>
    <property type="match status" value="1"/>
</dbReference>
<keyword evidence="4" id="KW-0812">Transmembrane</keyword>
<comment type="caution">
    <text evidence="10">The sequence shown here is derived from an EMBL/GenBank/DDBJ whole genome shotgun (WGS) entry which is preliminary data.</text>
</comment>
<keyword evidence="6" id="KW-1133">Transmembrane helix</keyword>
<dbReference type="InterPro" id="IPR027417">
    <property type="entry name" value="P-loop_NTPase"/>
</dbReference>
<dbReference type="EMBL" id="JAVRJZ010000810">
    <property type="protein sequence ID" value="KAK2702101.1"/>
    <property type="molecule type" value="Genomic_DNA"/>
</dbReference>
<comment type="subcellular location">
    <subcellularLocation>
        <location evidence="1">Golgi apparatus membrane</location>
        <topology evidence="1">Single-pass type II membrane protein</topology>
    </subcellularLocation>
</comment>
<evidence type="ECO:0000256" key="4">
    <source>
        <dbReference type="ARBA" id="ARBA00022692"/>
    </source>
</evidence>
<keyword evidence="8" id="KW-0472">Membrane</keyword>
<evidence type="ECO:0000256" key="7">
    <source>
        <dbReference type="ARBA" id="ARBA00023034"/>
    </source>
</evidence>
<gene>
    <name evidence="10" type="ORF">QYM36_019286</name>
</gene>
<evidence type="ECO:0000256" key="5">
    <source>
        <dbReference type="ARBA" id="ARBA00022968"/>
    </source>
</evidence>
<evidence type="ECO:0000256" key="9">
    <source>
        <dbReference type="ARBA" id="ARBA00023180"/>
    </source>
</evidence>
<dbReference type="PANTHER" id="PTHR14647:SF87">
    <property type="entry name" value="PUTATIVE-RELATED"/>
    <property type="match status" value="1"/>
</dbReference>
<evidence type="ECO:0000313" key="11">
    <source>
        <dbReference type="Proteomes" id="UP001187531"/>
    </source>
</evidence>
<dbReference type="AlphaFoldDB" id="A0AA88KTI6"/>
<evidence type="ECO:0000313" key="10">
    <source>
        <dbReference type="EMBL" id="KAK2702101.1"/>
    </source>
</evidence>
<evidence type="ECO:0000256" key="3">
    <source>
        <dbReference type="ARBA" id="ARBA00022679"/>
    </source>
</evidence>
<dbReference type="GO" id="GO:0001733">
    <property type="term" value="F:galactosylceramide sulfotransferase activity"/>
    <property type="evidence" value="ECO:0007669"/>
    <property type="project" value="InterPro"/>
</dbReference>